<keyword evidence="2" id="KW-0677">Repeat</keyword>
<feature type="repeat" description="PPR" evidence="3">
    <location>
        <begin position="76"/>
        <end position="112"/>
    </location>
</feature>
<gene>
    <name evidence="5" type="primary">LOC130472246</name>
</gene>
<dbReference type="NCBIfam" id="TIGR00756">
    <property type="entry name" value="PPR"/>
    <property type="match status" value="1"/>
</dbReference>
<organism evidence="4 5">
    <name type="scientific">Spinacia oleracea</name>
    <name type="common">Spinach</name>
    <dbReference type="NCBI Taxonomy" id="3562"/>
    <lineage>
        <taxon>Eukaryota</taxon>
        <taxon>Viridiplantae</taxon>
        <taxon>Streptophyta</taxon>
        <taxon>Embryophyta</taxon>
        <taxon>Tracheophyta</taxon>
        <taxon>Spermatophyta</taxon>
        <taxon>Magnoliopsida</taxon>
        <taxon>eudicotyledons</taxon>
        <taxon>Gunneridae</taxon>
        <taxon>Pentapetalae</taxon>
        <taxon>Caryophyllales</taxon>
        <taxon>Chenopodiaceae</taxon>
        <taxon>Chenopodioideae</taxon>
        <taxon>Anserineae</taxon>
        <taxon>Spinacia</taxon>
    </lineage>
</organism>
<dbReference type="Gene3D" id="1.25.40.10">
    <property type="entry name" value="Tetratricopeptide repeat domain"/>
    <property type="match status" value="2"/>
</dbReference>
<name>A0ABM3RSZ5_SPIOL</name>
<evidence type="ECO:0000313" key="4">
    <source>
        <dbReference type="Proteomes" id="UP000813463"/>
    </source>
</evidence>
<evidence type="ECO:0000256" key="1">
    <source>
        <dbReference type="ARBA" id="ARBA00007626"/>
    </source>
</evidence>
<dbReference type="PANTHER" id="PTHR47934:SF28">
    <property type="entry name" value="OS04G0488500 PROTEIN"/>
    <property type="match status" value="1"/>
</dbReference>
<dbReference type="InterPro" id="IPR002885">
    <property type="entry name" value="PPR_rpt"/>
</dbReference>
<keyword evidence="4" id="KW-1185">Reference proteome</keyword>
<dbReference type="InterPro" id="IPR051114">
    <property type="entry name" value="Mito_RNA_Proc_CCM1"/>
</dbReference>
<dbReference type="Pfam" id="PF13041">
    <property type="entry name" value="PPR_2"/>
    <property type="match status" value="1"/>
</dbReference>
<reference evidence="5" key="2">
    <citation type="submission" date="2025-08" db="UniProtKB">
        <authorList>
            <consortium name="RefSeq"/>
        </authorList>
    </citation>
    <scope>IDENTIFICATION</scope>
    <source>
        <tissue evidence="5">Leaf</tissue>
    </source>
</reference>
<reference evidence="4" key="1">
    <citation type="journal article" date="2021" name="Nat. Commun.">
        <title>Genomic analyses provide insights into spinach domestication and the genetic basis of agronomic traits.</title>
        <authorList>
            <person name="Cai X."/>
            <person name="Sun X."/>
            <person name="Xu C."/>
            <person name="Sun H."/>
            <person name="Wang X."/>
            <person name="Ge C."/>
            <person name="Zhang Z."/>
            <person name="Wang Q."/>
            <person name="Fei Z."/>
            <person name="Jiao C."/>
            <person name="Wang Q."/>
        </authorList>
    </citation>
    <scope>NUCLEOTIDE SEQUENCE [LARGE SCALE GENOMIC DNA]</scope>
    <source>
        <strain evidence="4">cv. Varoflay</strain>
    </source>
</reference>
<dbReference type="RefSeq" id="XP_056698747.1">
    <property type="nucleotide sequence ID" value="XM_056842769.1"/>
</dbReference>
<dbReference type="Pfam" id="PF12854">
    <property type="entry name" value="PPR_1"/>
    <property type="match status" value="1"/>
</dbReference>
<evidence type="ECO:0000256" key="2">
    <source>
        <dbReference type="ARBA" id="ARBA00022737"/>
    </source>
</evidence>
<dbReference type="PANTHER" id="PTHR47934">
    <property type="entry name" value="PENTATRICOPEPTIDE REPEAT-CONTAINING PROTEIN PET309, MITOCHONDRIAL"/>
    <property type="match status" value="1"/>
</dbReference>
<dbReference type="GeneID" id="130472246"/>
<comment type="similarity">
    <text evidence="1">Belongs to the PPR family. P subfamily.</text>
</comment>
<evidence type="ECO:0000313" key="5">
    <source>
        <dbReference type="RefSeq" id="XP_056698747.1"/>
    </source>
</evidence>
<sequence length="182" mass="20388">MIDKGVEHNVVCYNSLINGICQKSSLHLDDRSERTIRATDKVFDEMRDRGIEPDVTTYSILLHRLEGMKLKGICPSVATYTSVVKCLCSCGRLDDAESFFLVCKVNENEVKASGYPTTRPGKVGYPQAGYPVFPGRVTGRLFNYLQMQVPAFSGTRKARYPVLNTPTSRHRVCIEDMETLSV</sequence>
<evidence type="ECO:0000256" key="3">
    <source>
        <dbReference type="PROSITE-ProRule" id="PRU00708"/>
    </source>
</evidence>
<proteinExistence type="inferred from homology"/>
<dbReference type="InterPro" id="IPR011990">
    <property type="entry name" value="TPR-like_helical_dom_sf"/>
</dbReference>
<dbReference type="PROSITE" id="PS51375">
    <property type="entry name" value="PPR"/>
    <property type="match status" value="1"/>
</dbReference>
<protein>
    <submittedName>
        <fullName evidence="5">Pentatricopeptide repeat-containing protein At2g13420, mitochondrial</fullName>
    </submittedName>
</protein>
<dbReference type="Proteomes" id="UP000813463">
    <property type="component" value="Chromosome 4"/>
</dbReference>
<accession>A0ABM3RSZ5</accession>